<dbReference type="SUPFAM" id="SSF47473">
    <property type="entry name" value="EF-hand"/>
    <property type="match status" value="1"/>
</dbReference>
<evidence type="ECO:0000256" key="2">
    <source>
        <dbReference type="ARBA" id="ARBA00022737"/>
    </source>
</evidence>
<accession>A0A6G1SMA9</accession>
<reference evidence="6" key="1">
    <citation type="submission" date="2018-10" db="EMBL/GenBank/DDBJ databases">
        <title>Transcriptome assembly of Aceria tosichella (Wheat curl mite) Type 2.</title>
        <authorList>
            <person name="Scully E.D."/>
            <person name="Geib S.M."/>
            <person name="Palmer N.A."/>
            <person name="Gupta A.K."/>
            <person name="Sarath G."/>
            <person name="Tatineni S."/>
        </authorList>
    </citation>
    <scope>NUCLEOTIDE SEQUENCE</scope>
    <source>
        <strain evidence="6">LincolnNE</strain>
    </source>
</reference>
<dbReference type="PROSITE" id="PS00018">
    <property type="entry name" value="EF_HAND_1"/>
    <property type="match status" value="1"/>
</dbReference>
<organism evidence="6">
    <name type="scientific">Aceria tosichella</name>
    <name type="common">wheat curl mite</name>
    <dbReference type="NCBI Taxonomy" id="561515"/>
    <lineage>
        <taxon>Eukaryota</taxon>
        <taxon>Metazoa</taxon>
        <taxon>Ecdysozoa</taxon>
        <taxon>Arthropoda</taxon>
        <taxon>Chelicerata</taxon>
        <taxon>Arachnida</taxon>
        <taxon>Acari</taxon>
        <taxon>Acariformes</taxon>
        <taxon>Trombidiformes</taxon>
        <taxon>Prostigmata</taxon>
        <taxon>Eupodina</taxon>
        <taxon>Eriophyoidea</taxon>
        <taxon>Eriophyidae</taxon>
        <taxon>Eriophyinae</taxon>
        <taxon>Aceriini</taxon>
        <taxon>Aceria</taxon>
    </lineage>
</organism>
<dbReference type="Pfam" id="PF13499">
    <property type="entry name" value="EF-hand_7"/>
    <property type="match status" value="1"/>
</dbReference>
<dbReference type="InterPro" id="IPR018247">
    <property type="entry name" value="EF_Hand_1_Ca_BS"/>
</dbReference>
<proteinExistence type="predicted"/>
<keyword evidence="1" id="KW-0479">Metal-binding</keyword>
<evidence type="ECO:0000256" key="3">
    <source>
        <dbReference type="ARBA" id="ARBA00022837"/>
    </source>
</evidence>
<dbReference type="GO" id="GO:0009791">
    <property type="term" value="P:post-embryonic development"/>
    <property type="evidence" value="ECO:0007669"/>
    <property type="project" value="UniProtKB-ARBA"/>
</dbReference>
<protein>
    <submittedName>
        <fullName evidence="6">Myosin regulatory light chain sqh</fullName>
    </submittedName>
</protein>
<keyword evidence="3" id="KW-0106">Calcium</keyword>
<dbReference type="PROSITE" id="PS50222">
    <property type="entry name" value="EF_HAND_2"/>
    <property type="match status" value="2"/>
</dbReference>
<dbReference type="Gene3D" id="1.10.238.10">
    <property type="entry name" value="EF-hand"/>
    <property type="match status" value="2"/>
</dbReference>
<keyword evidence="2" id="KW-0677">Repeat</keyword>
<dbReference type="FunFam" id="1.10.238.10:FF:000007">
    <property type="entry name" value="Putative myosin regulatory light chain sqh"/>
    <property type="match status" value="1"/>
</dbReference>
<dbReference type="EMBL" id="GGYP01006883">
    <property type="protein sequence ID" value="MDE51654.1"/>
    <property type="molecule type" value="Transcribed_RNA"/>
</dbReference>
<name>A0A6G1SMA9_9ACAR</name>
<dbReference type="InterPro" id="IPR002048">
    <property type="entry name" value="EF_hand_dom"/>
</dbReference>
<evidence type="ECO:0000256" key="1">
    <source>
        <dbReference type="ARBA" id="ARBA00022723"/>
    </source>
</evidence>
<feature type="domain" description="EF-hand" evidence="4">
    <location>
        <begin position="28"/>
        <end position="63"/>
    </location>
</feature>
<sequence>MASGKMRSDSKKRAVRSTSNVFAMFTQNQIAEFKEAFSFIDSDKDGLINKNDLAVTWDALGRLVRDEDLKQMLSEAPGPINFTMFLSIFGDKIAGVDDETVIKNAFKTFDENNTGKVPEEKLRRCLTTWGNKFTNDEFDTTFAEAPTDRQGNIDIEGLVRLITGRAQDDNQEAA</sequence>
<dbReference type="PANTHER" id="PTHR23049">
    <property type="entry name" value="MYOSIN REGULATORY LIGHT CHAIN 2"/>
    <property type="match status" value="1"/>
</dbReference>
<feature type="domain" description="EF-hand" evidence="4">
    <location>
        <begin position="97"/>
        <end position="132"/>
    </location>
</feature>
<evidence type="ECO:0000313" key="5">
    <source>
        <dbReference type="EMBL" id="MDE48005.1"/>
    </source>
</evidence>
<dbReference type="InterPro" id="IPR050403">
    <property type="entry name" value="Myosin_RLC"/>
</dbReference>
<dbReference type="AlphaFoldDB" id="A0A6G1SMA9"/>
<dbReference type="GO" id="GO:0005509">
    <property type="term" value="F:calcium ion binding"/>
    <property type="evidence" value="ECO:0007669"/>
    <property type="project" value="InterPro"/>
</dbReference>
<gene>
    <name evidence="6" type="primary">sqh_1</name>
    <name evidence="5" type="synonym">sqh_0</name>
    <name evidence="6" type="ORF">g.5666</name>
    <name evidence="5" type="ORF">g.5667</name>
</gene>
<dbReference type="SMART" id="SM00054">
    <property type="entry name" value="EFh"/>
    <property type="match status" value="3"/>
</dbReference>
<dbReference type="InterPro" id="IPR011992">
    <property type="entry name" value="EF-hand-dom_pair"/>
</dbReference>
<evidence type="ECO:0000313" key="6">
    <source>
        <dbReference type="EMBL" id="MDE51654.1"/>
    </source>
</evidence>
<evidence type="ECO:0000259" key="4">
    <source>
        <dbReference type="PROSITE" id="PS50222"/>
    </source>
</evidence>
<dbReference type="EMBL" id="GGYP01003234">
    <property type="protein sequence ID" value="MDE48005.1"/>
    <property type="molecule type" value="Transcribed_RNA"/>
</dbReference>